<feature type="domain" description="Carbohydrate kinase PfkB" evidence="4">
    <location>
        <begin position="8"/>
        <end position="283"/>
    </location>
</feature>
<gene>
    <name evidence="5" type="ORF">PSQ19_16880</name>
</gene>
<protein>
    <submittedName>
        <fullName evidence="5">Sugar kinase</fullName>
    </submittedName>
</protein>
<dbReference type="PANTHER" id="PTHR43085">
    <property type="entry name" value="HEXOKINASE FAMILY MEMBER"/>
    <property type="match status" value="1"/>
</dbReference>
<comment type="similarity">
    <text evidence="1">Belongs to the carbohydrate kinase PfkB family.</text>
</comment>
<dbReference type="Gene3D" id="3.40.1190.20">
    <property type="match status" value="1"/>
</dbReference>
<organism evidence="5 6">
    <name type="scientific">Devosia algicola</name>
    <dbReference type="NCBI Taxonomy" id="3026418"/>
    <lineage>
        <taxon>Bacteria</taxon>
        <taxon>Pseudomonadati</taxon>
        <taxon>Pseudomonadota</taxon>
        <taxon>Alphaproteobacteria</taxon>
        <taxon>Hyphomicrobiales</taxon>
        <taxon>Devosiaceae</taxon>
        <taxon>Devosia</taxon>
    </lineage>
</organism>
<evidence type="ECO:0000256" key="3">
    <source>
        <dbReference type="ARBA" id="ARBA00022777"/>
    </source>
</evidence>
<evidence type="ECO:0000313" key="5">
    <source>
        <dbReference type="EMBL" id="WDR02285.1"/>
    </source>
</evidence>
<keyword evidence="2" id="KW-0808">Transferase</keyword>
<evidence type="ECO:0000313" key="6">
    <source>
        <dbReference type="Proteomes" id="UP001220530"/>
    </source>
</evidence>
<sequence>MIEMSGGEERQYRLGYAGDTLNTAWYMRALLGPDWQVDYVTALGDDRYSGDIRGFLDSHKIGTGHIATVANKRPGLYMIHQDKGDRHFTYWRENSAARQLADDKEALARAVEGADIIYFSGITLAILQPRARGRLLGAIVTARDAGARVVFDPNLRPALWSSPRVMASMLTAAASLCDVVLPTHSDEAPLFGDKNVEDTANRYLELGVEEVAVKDGANRAVIASRAEQVSVSPPKADNVVDATGAGDSFNGAYLCARIAGRGLDEAATAAHRVAGIVIGQKGALVDPALLRS</sequence>
<dbReference type="PANTHER" id="PTHR43085:SF15">
    <property type="entry name" value="2-DEHYDRO-3-DEOXYGLUCONOKINASE"/>
    <property type="match status" value="1"/>
</dbReference>
<reference evidence="5 6" key="1">
    <citation type="submission" date="2023-02" db="EMBL/GenBank/DDBJ databases">
        <title>Devosia algicola sp. nov., isolated from the phycosphere of marine algae.</title>
        <authorList>
            <person name="Kim J.M."/>
            <person name="Lee J.K."/>
            <person name="Choi B.J."/>
            <person name="Bayburt H."/>
            <person name="Jeon C.O."/>
        </authorList>
    </citation>
    <scope>NUCLEOTIDE SEQUENCE [LARGE SCALE GENOMIC DNA]</scope>
    <source>
        <strain evidence="5 6">G20-9</strain>
    </source>
</reference>
<dbReference type="InterPro" id="IPR011611">
    <property type="entry name" value="PfkB_dom"/>
</dbReference>
<dbReference type="InterPro" id="IPR050306">
    <property type="entry name" value="PfkB_Carbo_kinase"/>
</dbReference>
<evidence type="ECO:0000256" key="1">
    <source>
        <dbReference type="ARBA" id="ARBA00010688"/>
    </source>
</evidence>
<evidence type="ECO:0000259" key="4">
    <source>
        <dbReference type="Pfam" id="PF00294"/>
    </source>
</evidence>
<dbReference type="Proteomes" id="UP001220530">
    <property type="component" value="Chromosome"/>
</dbReference>
<dbReference type="Pfam" id="PF00294">
    <property type="entry name" value="PfkB"/>
    <property type="match status" value="1"/>
</dbReference>
<keyword evidence="3 5" id="KW-0418">Kinase</keyword>
<accession>A0ABY7YLV1</accession>
<keyword evidence="6" id="KW-1185">Reference proteome</keyword>
<dbReference type="GO" id="GO:0016301">
    <property type="term" value="F:kinase activity"/>
    <property type="evidence" value="ECO:0007669"/>
    <property type="project" value="UniProtKB-KW"/>
</dbReference>
<proteinExistence type="inferred from homology"/>
<dbReference type="InterPro" id="IPR029056">
    <property type="entry name" value="Ribokinase-like"/>
</dbReference>
<evidence type="ECO:0000256" key="2">
    <source>
        <dbReference type="ARBA" id="ARBA00022679"/>
    </source>
</evidence>
<dbReference type="EMBL" id="CP118246">
    <property type="protein sequence ID" value="WDR02285.1"/>
    <property type="molecule type" value="Genomic_DNA"/>
</dbReference>
<dbReference type="SUPFAM" id="SSF53613">
    <property type="entry name" value="Ribokinase-like"/>
    <property type="match status" value="1"/>
</dbReference>
<name>A0ABY7YLV1_9HYPH</name>
<dbReference type="CDD" id="cd01166">
    <property type="entry name" value="KdgK"/>
    <property type="match status" value="1"/>
</dbReference>
<dbReference type="RefSeq" id="WP_282218690.1">
    <property type="nucleotide sequence ID" value="NZ_CP118246.1"/>
</dbReference>